<sequence length="71" mass="7804">MVENVKSSCEGILKGYEKADEDTVMKACFEDEMELENVNVEISLVEEASELQMGPEAVGCKYNTPVSLAID</sequence>
<evidence type="ECO:0000313" key="1">
    <source>
        <dbReference type="EMBL" id="CAA2978048.1"/>
    </source>
</evidence>
<dbReference type="Proteomes" id="UP000594638">
    <property type="component" value="Unassembled WGS sequence"/>
</dbReference>
<gene>
    <name evidence="1" type="ORF">OLEA9_A074049</name>
</gene>
<name>A0A8S0RGA5_OLEEU</name>
<dbReference type="EMBL" id="CACTIH010003615">
    <property type="protein sequence ID" value="CAA2978048.1"/>
    <property type="molecule type" value="Genomic_DNA"/>
</dbReference>
<keyword evidence="2" id="KW-1185">Reference proteome</keyword>
<evidence type="ECO:0000313" key="2">
    <source>
        <dbReference type="Proteomes" id="UP000594638"/>
    </source>
</evidence>
<protein>
    <submittedName>
        <fullName evidence="1">Uncharacterized protein</fullName>
    </submittedName>
</protein>
<comment type="caution">
    <text evidence="1">The sequence shown here is derived from an EMBL/GenBank/DDBJ whole genome shotgun (WGS) entry which is preliminary data.</text>
</comment>
<accession>A0A8S0RGA5</accession>
<dbReference type="AlphaFoldDB" id="A0A8S0RGA5"/>
<dbReference type="Gramene" id="OE9A074049T1">
    <property type="protein sequence ID" value="OE9A074049C1"/>
    <property type="gene ID" value="OE9A074049"/>
</dbReference>
<proteinExistence type="predicted"/>
<organism evidence="1 2">
    <name type="scientific">Olea europaea subsp. europaea</name>
    <dbReference type="NCBI Taxonomy" id="158383"/>
    <lineage>
        <taxon>Eukaryota</taxon>
        <taxon>Viridiplantae</taxon>
        <taxon>Streptophyta</taxon>
        <taxon>Embryophyta</taxon>
        <taxon>Tracheophyta</taxon>
        <taxon>Spermatophyta</taxon>
        <taxon>Magnoliopsida</taxon>
        <taxon>eudicotyledons</taxon>
        <taxon>Gunneridae</taxon>
        <taxon>Pentapetalae</taxon>
        <taxon>asterids</taxon>
        <taxon>lamiids</taxon>
        <taxon>Lamiales</taxon>
        <taxon>Oleaceae</taxon>
        <taxon>Oleeae</taxon>
        <taxon>Olea</taxon>
    </lineage>
</organism>
<reference evidence="1 2" key="1">
    <citation type="submission" date="2019-12" db="EMBL/GenBank/DDBJ databases">
        <authorList>
            <person name="Alioto T."/>
            <person name="Alioto T."/>
            <person name="Gomez Garrido J."/>
        </authorList>
    </citation>
    <scope>NUCLEOTIDE SEQUENCE [LARGE SCALE GENOMIC DNA]</scope>
</reference>